<dbReference type="PATRIC" id="fig|224013.5.peg.6420"/>
<dbReference type="InterPro" id="IPR016177">
    <property type="entry name" value="DNA-bd_dom_sf"/>
</dbReference>
<dbReference type="Proteomes" id="UP000062645">
    <property type="component" value="Chromosome"/>
</dbReference>
<reference evidence="1 2" key="2">
    <citation type="journal article" date="2016" name="Genome Announc.">
        <title>Draft Genome Sequence of the N2-Fixing Cyanobacterium Nostoc piscinale CENA21, Isolated from the Brazilian Amazon Floodplain.</title>
        <authorList>
            <person name="Leao T."/>
            <person name="Guimaraes P.I."/>
            <person name="de Melo A.G."/>
            <person name="Ramos R.T."/>
            <person name="Leao P.N."/>
            <person name="Silva A."/>
            <person name="Fiore M.F."/>
            <person name="Schneider M.P."/>
        </authorList>
    </citation>
    <scope>NUCLEOTIDE SEQUENCE [LARGE SCALE GENOMIC DNA]</scope>
    <source>
        <strain evidence="1 2">CENA21</strain>
    </source>
</reference>
<dbReference type="AlphaFoldDB" id="A0A0M4T811"/>
<gene>
    <name evidence="1" type="ORF">ACX27_26815</name>
</gene>
<dbReference type="RefSeq" id="WP_062296994.1">
    <property type="nucleotide sequence ID" value="NZ_CP012036.1"/>
</dbReference>
<evidence type="ECO:0000313" key="1">
    <source>
        <dbReference type="EMBL" id="ALF55641.1"/>
    </source>
</evidence>
<name>A0A0M4T811_9NOSO</name>
<accession>A0A0M4T811</accession>
<dbReference type="STRING" id="224013.ACX27_26815"/>
<protein>
    <submittedName>
        <fullName evidence="1">Uncharacterized protein</fullName>
    </submittedName>
</protein>
<dbReference type="SUPFAM" id="SSF54171">
    <property type="entry name" value="DNA-binding domain"/>
    <property type="match status" value="1"/>
</dbReference>
<proteinExistence type="predicted"/>
<keyword evidence="2" id="KW-1185">Reference proteome</keyword>
<evidence type="ECO:0000313" key="2">
    <source>
        <dbReference type="Proteomes" id="UP000062645"/>
    </source>
</evidence>
<dbReference type="GO" id="GO:0003677">
    <property type="term" value="F:DNA binding"/>
    <property type="evidence" value="ECO:0007669"/>
    <property type="project" value="InterPro"/>
</dbReference>
<sequence length="113" mass="12659">MKAIILSYDPAEYTVMLDPTPGMLFMSVQDEPEPQTENTSIYIDEVVTPIRKKKPQSAAGKYVYAIAGGKYSVRIWDNGEQHTYGTFRTLEEATAVRDLALKAHHVHLLGGIY</sequence>
<dbReference type="KEGG" id="npz:ACX27_26815"/>
<organism evidence="1 2">
    <name type="scientific">Nostoc piscinale CENA21</name>
    <dbReference type="NCBI Taxonomy" id="224013"/>
    <lineage>
        <taxon>Bacteria</taxon>
        <taxon>Bacillati</taxon>
        <taxon>Cyanobacteriota</taxon>
        <taxon>Cyanophyceae</taxon>
        <taxon>Nostocales</taxon>
        <taxon>Nostocaceae</taxon>
        <taxon>Nostoc</taxon>
    </lineage>
</organism>
<dbReference type="EMBL" id="CP012036">
    <property type="protein sequence ID" value="ALF55641.1"/>
    <property type="molecule type" value="Genomic_DNA"/>
</dbReference>
<reference evidence="2" key="1">
    <citation type="submission" date="2015-07" db="EMBL/GenBank/DDBJ databases">
        <title>Genome Of Nitrogen-Fixing Cyanobacterium Nostoc piscinale CENA21 From Solimoes/Amazon River Floodplain Sediments And Comparative Genomics To Uncover Biosynthetic Natural Products Potential.</title>
        <authorList>
            <person name="Leao T.F."/>
            <person name="Leao P.N."/>
            <person name="Guimaraes P.I."/>
            <person name="de Melo A.G.C."/>
            <person name="Ramos R.T.J."/>
            <person name="Silva A."/>
            <person name="Fiore M.F."/>
            <person name="Schneider M.P.C."/>
        </authorList>
    </citation>
    <scope>NUCLEOTIDE SEQUENCE [LARGE SCALE GENOMIC DNA]</scope>
    <source>
        <strain evidence="2">CENA21</strain>
    </source>
</reference>